<evidence type="ECO:0000313" key="1">
    <source>
        <dbReference type="EMBL" id="EZF75413.1"/>
    </source>
</evidence>
<dbReference type="EMBL" id="KK208810">
    <property type="protein sequence ID" value="EZF75413.1"/>
    <property type="molecule type" value="Genomic_DNA"/>
</dbReference>
<keyword evidence="2" id="KW-1185">Reference proteome</keyword>
<name>A0A022XYK2_TRISD</name>
<organism evidence="1 2">
    <name type="scientific">Trichophyton soudanense CBS 452.61</name>
    <dbReference type="NCBI Taxonomy" id="1215331"/>
    <lineage>
        <taxon>Eukaryota</taxon>
        <taxon>Fungi</taxon>
        <taxon>Dikarya</taxon>
        <taxon>Ascomycota</taxon>
        <taxon>Pezizomycotina</taxon>
        <taxon>Eurotiomycetes</taxon>
        <taxon>Eurotiomycetidae</taxon>
        <taxon>Onygenales</taxon>
        <taxon>Arthrodermataceae</taxon>
        <taxon>Trichophyton</taxon>
    </lineage>
</organism>
<dbReference type="Proteomes" id="UP000023623">
    <property type="component" value="Unassembled WGS sequence"/>
</dbReference>
<accession>A0A022XYK2</accession>
<dbReference type="HOGENOM" id="CLU_1741884_0_0_1"/>
<gene>
    <name evidence="1" type="ORF">H105_03000</name>
</gene>
<proteinExistence type="predicted"/>
<evidence type="ECO:0000313" key="2">
    <source>
        <dbReference type="Proteomes" id="UP000023623"/>
    </source>
</evidence>
<dbReference type="AlphaFoldDB" id="A0A022XYK2"/>
<reference evidence="1 2" key="1">
    <citation type="submission" date="2014-02" db="EMBL/GenBank/DDBJ databases">
        <title>The Genome Sequence of Trichophyton rubrum (morphotype soudanense) CBS 452.61.</title>
        <authorList>
            <consortium name="The Broad Institute Genomics Platform"/>
            <person name="Cuomo C.A."/>
            <person name="White T.C."/>
            <person name="Graser Y."/>
            <person name="Martinez-Rossi N."/>
            <person name="Heitman J."/>
            <person name="Young S.K."/>
            <person name="Zeng Q."/>
            <person name="Gargeya S."/>
            <person name="Abouelleil A."/>
            <person name="Alvarado L."/>
            <person name="Chapman S.B."/>
            <person name="Gainer-Dewar J."/>
            <person name="Goldberg J."/>
            <person name="Griggs A."/>
            <person name="Gujja S."/>
            <person name="Hansen M."/>
            <person name="Howarth C."/>
            <person name="Imamovic A."/>
            <person name="Larimer J."/>
            <person name="Martinez D."/>
            <person name="Murphy C."/>
            <person name="Pearson M.D."/>
            <person name="Persinoti G."/>
            <person name="Poon T."/>
            <person name="Priest M."/>
            <person name="Roberts A.D."/>
            <person name="Saif S."/>
            <person name="Shea T.D."/>
            <person name="Sykes S.N."/>
            <person name="Wortman J."/>
            <person name="Nusbaum C."/>
            <person name="Birren B."/>
        </authorList>
    </citation>
    <scope>NUCLEOTIDE SEQUENCE [LARGE SCALE GENOMIC DNA]</scope>
    <source>
        <strain evidence="1 2">CBS 452.61</strain>
    </source>
</reference>
<sequence length="150" mass="16724">MASLGETAAKVATKVRAKVQRSSHDKYPWLYPRGCENEIAPVIDMWLKDRVAAEYVLQKTGKRFKENPRENVAESYAVVWTDKGGTLPKPFPGKYLIILGLEYVDTNNGLPFLKEKNALDHGEYILLSGDDDMVFGSQGGGISLFIVLDM</sequence>
<protein>
    <submittedName>
        <fullName evidence="1">Uncharacterized protein</fullName>
    </submittedName>
</protein>